<dbReference type="AlphaFoldDB" id="A0A8B7PWY4"/>
<dbReference type="KEGG" id="hai:109372173"/>
<feature type="region of interest" description="Disordered" evidence="1">
    <location>
        <begin position="140"/>
        <end position="258"/>
    </location>
</feature>
<accession>A0A8B7PWY4</accession>
<dbReference type="RefSeq" id="XP_019480696.1">
    <property type="nucleotide sequence ID" value="XM_019625151.1"/>
</dbReference>
<name>A0A8B7PWY4_HIPAR</name>
<dbReference type="GeneID" id="109372173"/>
<evidence type="ECO:0000313" key="3">
    <source>
        <dbReference type="RefSeq" id="XP_019480696.1"/>
    </source>
</evidence>
<feature type="compositionally biased region" description="Low complexity" evidence="1">
    <location>
        <begin position="247"/>
        <end position="258"/>
    </location>
</feature>
<evidence type="ECO:0000313" key="2">
    <source>
        <dbReference type="Proteomes" id="UP000694851"/>
    </source>
</evidence>
<evidence type="ECO:0000256" key="1">
    <source>
        <dbReference type="SAM" id="MobiDB-lite"/>
    </source>
</evidence>
<reference evidence="3" key="1">
    <citation type="submission" date="2025-08" db="UniProtKB">
        <authorList>
            <consortium name="RefSeq"/>
        </authorList>
    </citation>
    <scope>IDENTIFICATION</scope>
    <source>
        <tissue evidence="3">Muscle</tissue>
    </source>
</reference>
<keyword evidence="2" id="KW-1185">Reference proteome</keyword>
<dbReference type="Proteomes" id="UP000694851">
    <property type="component" value="Unplaced"/>
</dbReference>
<sequence length="426" mass="45223">MELSPVLKAWEVIPRTPESVLEVQFPGPCCSSHILDDGTDTRTFRLVTASAVGLNDRARGVKGDTSISSTTFKGFRGIIRTVGVDDRLSLEVDSGVLSIQDSKERKAWVRPCGREANTRGYRVPETGVITGAYQKLGETWNASRDGGGLQWGRQQGTSPRRWGFPLGRLAGVPPLPSQPRAGPSRARSSRPLRAARAPEPPGGSAARGAGCGRSGASRSPALPAGGPDPSGSDPAGPGRARESVCFPGPRAAGAPRLPEPGLRFLFPKTSPAGPGPSLGRFKHCRTSRGQPLRVPTMCWARMVQDEYEKGIVDFLGSAHACAVAWTLVWFLAPTAVPPEGRWATVEPELLLYSQVGLLSVWVAAVRRHAGVVGNSKLPLLRGHLGPGTCDVPPGPCEQVVFHMAHLSGRRLSAEEKGPRAPVGPQL</sequence>
<feature type="compositionally biased region" description="Low complexity" evidence="1">
    <location>
        <begin position="179"/>
        <end position="238"/>
    </location>
</feature>
<protein>
    <submittedName>
        <fullName evidence="3">Uncharacterized protein LOC109372173</fullName>
    </submittedName>
</protein>
<proteinExistence type="predicted"/>
<organism evidence="2 3">
    <name type="scientific">Hipposideros armiger</name>
    <name type="common">Great Himalayan leaf-nosed bat</name>
    <dbReference type="NCBI Taxonomy" id="186990"/>
    <lineage>
        <taxon>Eukaryota</taxon>
        <taxon>Metazoa</taxon>
        <taxon>Chordata</taxon>
        <taxon>Craniata</taxon>
        <taxon>Vertebrata</taxon>
        <taxon>Euteleostomi</taxon>
        <taxon>Mammalia</taxon>
        <taxon>Eutheria</taxon>
        <taxon>Laurasiatheria</taxon>
        <taxon>Chiroptera</taxon>
        <taxon>Yinpterochiroptera</taxon>
        <taxon>Rhinolophoidea</taxon>
        <taxon>Hipposideridae</taxon>
        <taxon>Hipposideros</taxon>
    </lineage>
</organism>
<gene>
    <name evidence="3" type="primary">LOC109372173</name>
</gene>